<dbReference type="InterPro" id="IPR001613">
    <property type="entry name" value="Flavin_amine_oxidase"/>
</dbReference>
<dbReference type="Gene3D" id="3.50.50.60">
    <property type="entry name" value="FAD/NAD(P)-binding domain"/>
    <property type="match status" value="1"/>
</dbReference>
<feature type="binding site" evidence="3">
    <location>
        <position position="12"/>
    </location>
    <ligand>
        <name>FAD</name>
        <dbReference type="ChEBI" id="CHEBI:57692"/>
    </ligand>
</feature>
<proteinExistence type="predicted"/>
<dbReference type="InterPro" id="IPR002937">
    <property type="entry name" value="Amino_oxidase"/>
</dbReference>
<dbReference type="RefSeq" id="WP_147168537.1">
    <property type="nucleotide sequence ID" value="NZ_VOOR01000037.1"/>
</dbReference>
<dbReference type="PANTHER" id="PTHR42841">
    <property type="entry name" value="AMINE OXIDASE"/>
    <property type="match status" value="1"/>
</dbReference>
<comment type="cofactor">
    <cofactor evidence="1">
        <name>FAD</name>
        <dbReference type="ChEBI" id="CHEBI:57692"/>
    </cofactor>
</comment>
<organism evidence="5 6">
    <name type="scientific">Phaeodactylibacter luteus</name>
    <dbReference type="NCBI Taxonomy" id="1564516"/>
    <lineage>
        <taxon>Bacteria</taxon>
        <taxon>Pseudomonadati</taxon>
        <taxon>Bacteroidota</taxon>
        <taxon>Saprospiria</taxon>
        <taxon>Saprospirales</taxon>
        <taxon>Haliscomenobacteraceae</taxon>
        <taxon>Phaeodactylibacter</taxon>
    </lineage>
</organism>
<feature type="domain" description="Amine oxidase" evidence="4">
    <location>
        <begin position="11"/>
        <end position="406"/>
    </location>
</feature>
<comment type="caution">
    <text evidence="5">The sequence shown here is derived from an EMBL/GenBank/DDBJ whole genome shotgun (WGS) entry which is preliminary data.</text>
</comment>
<gene>
    <name evidence="5" type="ORF">FRY97_15830</name>
</gene>
<dbReference type="PRINTS" id="PR00757">
    <property type="entry name" value="AMINEOXDASEF"/>
</dbReference>
<dbReference type="Pfam" id="PF01593">
    <property type="entry name" value="Amino_oxidase"/>
    <property type="match status" value="1"/>
</dbReference>
<evidence type="ECO:0000256" key="1">
    <source>
        <dbReference type="ARBA" id="ARBA00001974"/>
    </source>
</evidence>
<sequence>MADIIIIGAGLSGLTAANYLHQKGRSVLVLEAAGRPGGRVQTTEQDGFLLDHGFQVLATAYPEARALLDYSALDLRPFKPGALLLQPDGSRGRIGDPIRDPGSLFPTLFAKAGGLSSKLGILRLRNQLARLSAEEVFQREERPTAEVLRGEYGFSEELAARFFRPFYAGIFLEPELRTSRRMFDFVFKMFAEGAVAVPNGGMGQIPLQLAGRLPEGSIRYNSRVAHIEGQHVHLESGAVLSAGKIILATEATGLVKDYAPAVNTQFVSTTHLHFRAAEAPLRSPLIALNTRPTDRVNSLAVMDQVAPGYAPAGQHLLSVAMVGQQMGTDGELFAQAQQELSRWFGQAAAGWQPLHLRRVKYALPAQEHVQGQASYKIRDGLYVIGDHLLHGSINGAMQSGREVAEQL</sequence>
<evidence type="ECO:0000313" key="5">
    <source>
        <dbReference type="EMBL" id="TXB62106.1"/>
    </source>
</evidence>
<evidence type="ECO:0000259" key="4">
    <source>
        <dbReference type="Pfam" id="PF01593"/>
    </source>
</evidence>
<dbReference type="EMBL" id="VOOR01000037">
    <property type="protein sequence ID" value="TXB62106.1"/>
    <property type="molecule type" value="Genomic_DNA"/>
</dbReference>
<keyword evidence="6" id="KW-1185">Reference proteome</keyword>
<dbReference type="OrthoDB" id="9767561at2"/>
<keyword evidence="2" id="KW-0560">Oxidoreductase</keyword>
<accession>A0A5C6RI76</accession>
<dbReference type="SUPFAM" id="SSF51905">
    <property type="entry name" value="FAD/NAD(P)-binding domain"/>
    <property type="match status" value="1"/>
</dbReference>
<reference evidence="5 6" key="1">
    <citation type="submission" date="2019-08" db="EMBL/GenBank/DDBJ databases">
        <title>Genome of Phaeodactylibacter luteus.</title>
        <authorList>
            <person name="Bowman J.P."/>
        </authorList>
    </citation>
    <scope>NUCLEOTIDE SEQUENCE [LARGE SCALE GENOMIC DNA]</scope>
    <source>
        <strain evidence="5 6">KCTC 42180</strain>
    </source>
</reference>
<evidence type="ECO:0000256" key="3">
    <source>
        <dbReference type="PIRSR" id="PIRSR601613-1"/>
    </source>
</evidence>
<name>A0A5C6RI76_9BACT</name>
<dbReference type="AlphaFoldDB" id="A0A5C6RI76"/>
<feature type="binding site" evidence="3">
    <location>
        <begin position="31"/>
        <end position="32"/>
    </location>
    <ligand>
        <name>FAD</name>
        <dbReference type="ChEBI" id="CHEBI:57692"/>
    </ligand>
</feature>
<protein>
    <submittedName>
        <fullName evidence="5">FAD-dependent oxidoreductase</fullName>
    </submittedName>
</protein>
<dbReference type="InterPro" id="IPR036188">
    <property type="entry name" value="FAD/NAD-bd_sf"/>
</dbReference>
<evidence type="ECO:0000256" key="2">
    <source>
        <dbReference type="ARBA" id="ARBA00023002"/>
    </source>
</evidence>
<evidence type="ECO:0000313" key="6">
    <source>
        <dbReference type="Proteomes" id="UP000321580"/>
    </source>
</evidence>
<dbReference type="Proteomes" id="UP000321580">
    <property type="component" value="Unassembled WGS sequence"/>
</dbReference>
<dbReference type="GO" id="GO:0016491">
    <property type="term" value="F:oxidoreductase activity"/>
    <property type="evidence" value="ECO:0007669"/>
    <property type="project" value="UniProtKB-KW"/>
</dbReference>